<gene>
    <name evidence="1" type="ORF">BMW23_0760</name>
</gene>
<proteinExistence type="predicted"/>
<evidence type="ECO:0000313" key="2">
    <source>
        <dbReference type="Proteomes" id="UP000240325"/>
    </source>
</evidence>
<evidence type="ECO:0000313" key="1">
    <source>
        <dbReference type="EMBL" id="ATZ80806.1"/>
    </source>
</evidence>
<dbReference type="Proteomes" id="UP000240325">
    <property type="component" value="Segment"/>
</dbReference>
<protein>
    <submittedName>
        <fullName evidence="1">Uncharacterized protein</fullName>
    </submittedName>
</protein>
<keyword evidence="2" id="KW-1185">Reference proteome</keyword>
<dbReference type="EMBL" id="MF782455">
    <property type="protein sequence ID" value="ATZ80806.1"/>
    <property type="molecule type" value="Genomic_DNA"/>
</dbReference>
<reference evidence="1" key="1">
    <citation type="journal article" date="2017" name="Elife">
        <title>The kinetoplastid-infecting Bodo saltans virus (BsV), a window into the most abundant giant viruses in the sea.</title>
        <authorList>
            <person name="Deeg C.M."/>
            <person name="Chow C.-E.T."/>
            <person name="Suttle C.A."/>
        </authorList>
    </citation>
    <scope>NUCLEOTIDE SEQUENCE</scope>
    <source>
        <strain evidence="1">NG1</strain>
    </source>
</reference>
<organism evidence="1">
    <name type="scientific">Bodo saltans virus</name>
    <dbReference type="NCBI Taxonomy" id="2024608"/>
    <lineage>
        <taxon>Viruses</taxon>
        <taxon>Varidnaviria</taxon>
        <taxon>Bamfordvirae</taxon>
        <taxon>Nucleocytoviricota</taxon>
        <taxon>Megaviricetes</taxon>
        <taxon>Imitervirales</taxon>
        <taxon>Mimiviridae</taxon>
        <taxon>Klosneuvirinae</taxon>
        <taxon>Theiavirus</taxon>
        <taxon>Theiavirus salishense</taxon>
    </lineage>
</organism>
<sequence>MDDNDASNTTPITSEFYNSNATLKYKQDSLFASEIKEHKIVNTKSCCIIM</sequence>
<accession>A0A2H4UVC3</accession>
<name>A0A2H4UVC3_9VIRU</name>